<dbReference type="GO" id="GO:0004550">
    <property type="term" value="F:nucleoside diphosphate kinase activity"/>
    <property type="evidence" value="ECO:0007669"/>
    <property type="project" value="TreeGrafter"/>
</dbReference>
<dbReference type="Gene3D" id="3.40.50.300">
    <property type="entry name" value="P-loop containing nucleotide triphosphate hydrolases"/>
    <property type="match status" value="1"/>
</dbReference>
<dbReference type="Ensembl" id="ENSPMAT00000004827.1">
    <property type="protein sequence ID" value="ENSPMAP00000004808.1"/>
    <property type="gene ID" value="ENSPMAG00000004390.1"/>
</dbReference>
<dbReference type="SUPFAM" id="SSF52540">
    <property type="entry name" value="P-loop containing nucleoside triphosphate hydrolases"/>
    <property type="match status" value="1"/>
</dbReference>
<dbReference type="PIRSF" id="PIRSF019736">
    <property type="entry name" value="dTMP_TKRP1"/>
    <property type="match status" value="1"/>
</dbReference>
<dbReference type="PANTHER" id="PTHR10344">
    <property type="entry name" value="THYMIDYLATE KINASE"/>
    <property type="match status" value="1"/>
</dbReference>
<dbReference type="InterPro" id="IPR027417">
    <property type="entry name" value="P-loop_NTPase"/>
</dbReference>
<sequence>VVPAEAPPLHPAFLSGDTYPVFHRYEEARAVMEECVEFLPEAAELLKLSEEWRKSASSSLHPIVVLEGLDATGKSTVTRGLQRSLGATLLPLPADHLDSYLPLFVNQPNFIRRAYYCLRNYILDGQASQAARKGPVVLDSPDRFWHSTAAYAVATEDSGGGGVPVGALPPEGHPVYRWPWDLLAPSVAVMLTLSPAERQRRLLGRGEDITREERRLQEDAAFRERVEEAYRRMREPRCIPIDASDTPAGVLQKVMDIILQHHEHLKPC</sequence>
<dbReference type="InterPro" id="IPR014505">
    <property type="entry name" value="UMP-CMP_kinase_2"/>
</dbReference>
<reference evidence="3" key="2">
    <citation type="submission" date="2025-09" db="UniProtKB">
        <authorList>
            <consortium name="Ensembl"/>
        </authorList>
    </citation>
    <scope>IDENTIFICATION</scope>
</reference>
<dbReference type="OMA" id="VDRWWCS"/>
<dbReference type="GO" id="GO:0005739">
    <property type="term" value="C:mitochondrion"/>
    <property type="evidence" value="ECO:0007669"/>
    <property type="project" value="TreeGrafter"/>
</dbReference>
<dbReference type="GO" id="GO:0005524">
    <property type="term" value="F:ATP binding"/>
    <property type="evidence" value="ECO:0007669"/>
    <property type="project" value="UniProtKB-KW"/>
</dbReference>
<dbReference type="PANTHER" id="PTHR10344:SF4">
    <property type="entry name" value="UMP-CMP KINASE 2, MITOCHONDRIAL"/>
    <property type="match status" value="1"/>
</dbReference>
<keyword evidence="1" id="KW-0547">Nucleotide-binding</keyword>
<dbReference type="GO" id="GO:0006235">
    <property type="term" value="P:dTTP biosynthetic process"/>
    <property type="evidence" value="ECO:0007669"/>
    <property type="project" value="TreeGrafter"/>
</dbReference>
<dbReference type="GO" id="GO:0004798">
    <property type="term" value="F:dTMP kinase activity"/>
    <property type="evidence" value="ECO:0007669"/>
    <property type="project" value="TreeGrafter"/>
</dbReference>
<dbReference type="STRING" id="7757.ENSPMAP00000004808"/>
<name>S4RHX6_PETMA</name>
<dbReference type="GeneTree" id="ENSGT00940000154030"/>
<reference evidence="3" key="1">
    <citation type="submission" date="2025-08" db="UniProtKB">
        <authorList>
            <consortium name="Ensembl"/>
        </authorList>
    </citation>
    <scope>IDENTIFICATION</scope>
</reference>
<dbReference type="HOGENOM" id="CLU_049896_1_0_1"/>
<dbReference type="GO" id="GO:0006227">
    <property type="term" value="P:dUDP biosynthetic process"/>
    <property type="evidence" value="ECO:0007669"/>
    <property type="project" value="TreeGrafter"/>
</dbReference>
<evidence type="ECO:0000256" key="1">
    <source>
        <dbReference type="ARBA" id="ARBA00022741"/>
    </source>
</evidence>
<evidence type="ECO:0000256" key="2">
    <source>
        <dbReference type="ARBA" id="ARBA00022840"/>
    </source>
</evidence>
<dbReference type="GO" id="GO:0006233">
    <property type="term" value="P:dTDP biosynthetic process"/>
    <property type="evidence" value="ECO:0007669"/>
    <property type="project" value="TreeGrafter"/>
</dbReference>
<accession>S4RHX6</accession>
<proteinExistence type="predicted"/>
<keyword evidence="2" id="KW-0067">ATP-binding</keyword>
<dbReference type="AlphaFoldDB" id="S4RHX6"/>
<dbReference type="GO" id="GO:0050145">
    <property type="term" value="F:nucleoside monophosphate kinase activity"/>
    <property type="evidence" value="ECO:0007669"/>
    <property type="project" value="InterPro"/>
</dbReference>
<protein>
    <submittedName>
        <fullName evidence="3">Cytidine monophosphate (UMP-CMP) kinase 2, mitochondrial</fullName>
    </submittedName>
</protein>
<organism evidence="3">
    <name type="scientific">Petromyzon marinus</name>
    <name type="common">Sea lamprey</name>
    <dbReference type="NCBI Taxonomy" id="7757"/>
    <lineage>
        <taxon>Eukaryota</taxon>
        <taxon>Metazoa</taxon>
        <taxon>Chordata</taxon>
        <taxon>Craniata</taxon>
        <taxon>Vertebrata</taxon>
        <taxon>Cyclostomata</taxon>
        <taxon>Hyperoartia</taxon>
        <taxon>Petromyzontiformes</taxon>
        <taxon>Petromyzontidae</taxon>
        <taxon>Petromyzon</taxon>
    </lineage>
</organism>
<evidence type="ECO:0000313" key="3">
    <source>
        <dbReference type="Ensembl" id="ENSPMAP00000004808.1"/>
    </source>
</evidence>